<dbReference type="EMBL" id="AP018248">
    <property type="protein sequence ID" value="BAY99175.1"/>
    <property type="molecule type" value="Genomic_DNA"/>
</dbReference>
<evidence type="ECO:0000313" key="2">
    <source>
        <dbReference type="Proteomes" id="UP000218785"/>
    </source>
</evidence>
<dbReference type="KEGG" id="ttq:NIES37_31540"/>
<dbReference type="AlphaFoldDB" id="A0A1Z4N0D2"/>
<keyword evidence="2" id="KW-1185">Reference proteome</keyword>
<evidence type="ECO:0000313" key="1">
    <source>
        <dbReference type="EMBL" id="BAY99175.1"/>
    </source>
</evidence>
<sequence>MLYHPQNATHFMNAHITTNQIDWNPILSRMNYAAGQSLPTYTGDLKAALLNHAGLTSHPKGEEAYQLAREMARLTTFCDPEIVYWFSRLVSLMND</sequence>
<accession>A0A1Z4N0D2</accession>
<protein>
    <submittedName>
        <fullName evidence="1">Uncharacterized protein</fullName>
    </submittedName>
</protein>
<name>A0A1Z4N0D2_9CYAN</name>
<dbReference type="Proteomes" id="UP000218785">
    <property type="component" value="Chromosome"/>
</dbReference>
<organism evidence="1 2">
    <name type="scientific">Tolypothrix tenuis PCC 7101</name>
    <dbReference type="NCBI Taxonomy" id="231146"/>
    <lineage>
        <taxon>Bacteria</taxon>
        <taxon>Bacillati</taxon>
        <taxon>Cyanobacteriota</taxon>
        <taxon>Cyanophyceae</taxon>
        <taxon>Nostocales</taxon>
        <taxon>Tolypothrichaceae</taxon>
        <taxon>Tolypothrix</taxon>
    </lineage>
</organism>
<gene>
    <name evidence="1" type="ORF">NIES37_31540</name>
</gene>
<proteinExistence type="predicted"/>
<reference evidence="1 2" key="1">
    <citation type="submission" date="2017-06" db="EMBL/GenBank/DDBJ databases">
        <title>Genome sequencing of cyanobaciteial culture collection at National Institute for Environmental Studies (NIES).</title>
        <authorList>
            <person name="Hirose Y."/>
            <person name="Shimura Y."/>
            <person name="Fujisawa T."/>
            <person name="Nakamura Y."/>
            <person name="Kawachi M."/>
        </authorList>
    </citation>
    <scope>NUCLEOTIDE SEQUENCE [LARGE SCALE GENOMIC DNA]</scope>
    <source>
        <strain evidence="1 2">NIES-37</strain>
    </source>
</reference>